<dbReference type="InterPro" id="IPR000215">
    <property type="entry name" value="Serpin_fam"/>
</dbReference>
<organism evidence="3 4">
    <name type="scientific">Allosaccharopolyspora coralli</name>
    <dbReference type="NCBI Taxonomy" id="2665642"/>
    <lineage>
        <taxon>Bacteria</taxon>
        <taxon>Bacillati</taxon>
        <taxon>Actinomycetota</taxon>
        <taxon>Actinomycetes</taxon>
        <taxon>Pseudonocardiales</taxon>
        <taxon>Pseudonocardiaceae</taxon>
        <taxon>Allosaccharopolyspora</taxon>
    </lineage>
</organism>
<dbReference type="InterPro" id="IPR042185">
    <property type="entry name" value="Serpin_sf_2"/>
</dbReference>
<reference evidence="4" key="1">
    <citation type="submission" date="2019-11" db="EMBL/GenBank/DDBJ databases">
        <title>The complete genome sequence of Saccharopolyspora sp. E2A.</title>
        <authorList>
            <person name="Zhang G."/>
        </authorList>
    </citation>
    <scope>NUCLEOTIDE SEQUENCE [LARGE SCALE GENOMIC DNA]</scope>
    <source>
        <strain evidence="4">E2A</strain>
    </source>
</reference>
<dbReference type="SMART" id="SM00093">
    <property type="entry name" value="SERPIN"/>
    <property type="match status" value="1"/>
</dbReference>
<dbReference type="GO" id="GO:0004867">
    <property type="term" value="F:serine-type endopeptidase inhibitor activity"/>
    <property type="evidence" value="ECO:0007669"/>
    <property type="project" value="InterPro"/>
</dbReference>
<dbReference type="AlphaFoldDB" id="A0A5Q3Q3V9"/>
<dbReference type="Proteomes" id="UP000371041">
    <property type="component" value="Chromosome"/>
</dbReference>
<feature type="domain" description="Serpin" evidence="2">
    <location>
        <begin position="7"/>
        <end position="366"/>
    </location>
</feature>
<dbReference type="Gene3D" id="3.30.497.10">
    <property type="entry name" value="Antithrombin, subunit I, domain 2"/>
    <property type="match status" value="1"/>
</dbReference>
<dbReference type="RefSeq" id="WP_154075898.1">
    <property type="nucleotide sequence ID" value="NZ_CP045929.1"/>
</dbReference>
<sequence length="367" mass="40044">MSEHLHFSLSLHHALAPAGDRGFCWSPYSVASALGLAAAAAGGDTRRELAAALRLREDDDLAGLLETLDGAARLGHSERDDGPELAVANTLWTHEDLPVEESYLKTLADWPGNVVRHAPFRADPDRARRTINADVAETTRHLIPELLPEGTVDAETVAALVNALYLKVSWAEAFTEDNTGPQPFDSPSGRREVPTMRAERRSGYAHQDGWQIATVPAAGGVEAVVLLPDDDLTTAEPQLTPRRLEQLLAARSPRKLDLWLPKFEATGEAELERSLSTLGVERMFTPAADFTPLTSEPLKVSSVMHQSVLRIDEAGLEGAAATAVMMRLTSVDTTEPRTVRIDRPFLFLVRHRDTGALYFVARVVDPS</sequence>
<dbReference type="PANTHER" id="PTHR11461">
    <property type="entry name" value="SERINE PROTEASE INHIBITOR, SERPIN"/>
    <property type="match status" value="1"/>
</dbReference>
<dbReference type="Pfam" id="PF00079">
    <property type="entry name" value="Serpin"/>
    <property type="match status" value="1"/>
</dbReference>
<name>A0A5Q3Q3V9_9PSEU</name>
<dbReference type="GO" id="GO:0005615">
    <property type="term" value="C:extracellular space"/>
    <property type="evidence" value="ECO:0007669"/>
    <property type="project" value="InterPro"/>
</dbReference>
<dbReference type="InterPro" id="IPR042178">
    <property type="entry name" value="Serpin_sf_1"/>
</dbReference>
<dbReference type="PROSITE" id="PS00284">
    <property type="entry name" value="SERPIN"/>
    <property type="match status" value="1"/>
</dbReference>
<dbReference type="InterPro" id="IPR036186">
    <property type="entry name" value="Serpin_sf"/>
</dbReference>
<gene>
    <name evidence="3" type="ORF">GIY23_06890</name>
</gene>
<accession>A0A5Q3Q3V9</accession>
<dbReference type="Gene3D" id="2.30.39.10">
    <property type="entry name" value="Alpha-1-antitrypsin, domain 1"/>
    <property type="match status" value="1"/>
</dbReference>
<proteinExistence type="inferred from homology"/>
<keyword evidence="4" id="KW-1185">Reference proteome</keyword>
<evidence type="ECO:0000259" key="2">
    <source>
        <dbReference type="SMART" id="SM00093"/>
    </source>
</evidence>
<dbReference type="CDD" id="cd19590">
    <property type="entry name" value="serpin_thermopin-like"/>
    <property type="match status" value="1"/>
</dbReference>
<evidence type="ECO:0000256" key="1">
    <source>
        <dbReference type="RuleBase" id="RU000411"/>
    </source>
</evidence>
<protein>
    <submittedName>
        <fullName evidence="3">Serpin family protein</fullName>
    </submittedName>
</protein>
<dbReference type="SUPFAM" id="SSF56574">
    <property type="entry name" value="Serpins"/>
    <property type="match status" value="1"/>
</dbReference>
<dbReference type="InterPro" id="IPR023795">
    <property type="entry name" value="Serpin_CS"/>
</dbReference>
<dbReference type="KEGG" id="sace:GIY23_06890"/>
<comment type="similarity">
    <text evidence="1">Belongs to the serpin family.</text>
</comment>
<dbReference type="PANTHER" id="PTHR11461:SF211">
    <property type="entry name" value="GH10112P-RELATED"/>
    <property type="match status" value="1"/>
</dbReference>
<evidence type="ECO:0000313" key="3">
    <source>
        <dbReference type="EMBL" id="QGK69298.1"/>
    </source>
</evidence>
<dbReference type="InterPro" id="IPR023796">
    <property type="entry name" value="Serpin_dom"/>
</dbReference>
<dbReference type="EMBL" id="CP045929">
    <property type="protein sequence ID" value="QGK69298.1"/>
    <property type="molecule type" value="Genomic_DNA"/>
</dbReference>
<evidence type="ECO:0000313" key="4">
    <source>
        <dbReference type="Proteomes" id="UP000371041"/>
    </source>
</evidence>